<evidence type="ECO:0000256" key="7">
    <source>
        <dbReference type="ARBA" id="ARBA00023244"/>
    </source>
</evidence>
<keyword evidence="4 9" id="KW-0408">Iron</keyword>
<dbReference type="AlphaFoldDB" id="A0A1N6RWH9"/>
<dbReference type="InterPro" id="IPR033644">
    <property type="entry name" value="Ferrochelatase_C"/>
</dbReference>
<dbReference type="PROSITE" id="PS00534">
    <property type="entry name" value="FERROCHELATASE"/>
    <property type="match status" value="1"/>
</dbReference>
<dbReference type="GO" id="GO:0005737">
    <property type="term" value="C:cytoplasm"/>
    <property type="evidence" value="ECO:0007669"/>
    <property type="project" value="UniProtKB-SubCell"/>
</dbReference>
<comment type="similarity">
    <text evidence="1 9 10">Belongs to the ferrochelatase family.</text>
</comment>
<evidence type="ECO:0000256" key="9">
    <source>
        <dbReference type="HAMAP-Rule" id="MF_00323"/>
    </source>
</evidence>
<dbReference type="PANTHER" id="PTHR11108">
    <property type="entry name" value="FERROCHELATASE"/>
    <property type="match status" value="1"/>
</dbReference>
<evidence type="ECO:0000313" key="11">
    <source>
        <dbReference type="EMBL" id="SIQ33157.1"/>
    </source>
</evidence>
<keyword evidence="6 9" id="KW-0456">Lyase</keyword>
<dbReference type="FunFam" id="3.40.50.1400:FF:000002">
    <property type="entry name" value="Ferrochelatase"/>
    <property type="match status" value="1"/>
</dbReference>
<comment type="subcellular location">
    <subcellularLocation>
        <location evidence="9 10">Cytoplasm</location>
    </subcellularLocation>
</comment>
<dbReference type="CDD" id="cd00419">
    <property type="entry name" value="Ferrochelatase_C"/>
    <property type="match status" value="1"/>
</dbReference>
<keyword evidence="2 9" id="KW-0963">Cytoplasm</keyword>
<dbReference type="EC" id="4.98.1.1" evidence="9 10"/>
<accession>A0A1N6RWH9</accession>
<feature type="binding site" evidence="9">
    <location>
        <position position="279"/>
    </location>
    <ligand>
        <name>Fe(2+)</name>
        <dbReference type="ChEBI" id="CHEBI:29033"/>
    </ligand>
</feature>
<dbReference type="OrthoDB" id="9809741at2"/>
<name>A0A1N6RWH9_9GAMM</name>
<dbReference type="GO" id="GO:0004325">
    <property type="term" value="F:ferrochelatase activity"/>
    <property type="evidence" value="ECO:0007669"/>
    <property type="project" value="UniProtKB-UniRule"/>
</dbReference>
<protein>
    <recommendedName>
        <fullName evidence="9 10">Ferrochelatase</fullName>
        <ecNumber evidence="9 10">4.98.1.1</ecNumber>
    </recommendedName>
    <alternativeName>
        <fullName evidence="9">Heme synthase</fullName>
    </alternativeName>
    <alternativeName>
        <fullName evidence="9">Protoheme ferro-lyase</fullName>
    </alternativeName>
</protein>
<dbReference type="GO" id="GO:0006783">
    <property type="term" value="P:heme biosynthetic process"/>
    <property type="evidence" value="ECO:0007669"/>
    <property type="project" value="UniProtKB-UniRule"/>
</dbReference>
<evidence type="ECO:0000256" key="10">
    <source>
        <dbReference type="RuleBase" id="RU000607"/>
    </source>
</evidence>
<dbReference type="RefSeq" id="WP_076586065.1">
    <property type="nucleotide sequence ID" value="NZ_FTLW01000002.1"/>
</dbReference>
<dbReference type="STRING" id="1604334.SAMN05421546_1114"/>
<evidence type="ECO:0000256" key="6">
    <source>
        <dbReference type="ARBA" id="ARBA00023239"/>
    </source>
</evidence>
<evidence type="ECO:0000256" key="5">
    <source>
        <dbReference type="ARBA" id="ARBA00023133"/>
    </source>
</evidence>
<evidence type="ECO:0000256" key="1">
    <source>
        <dbReference type="ARBA" id="ARBA00007718"/>
    </source>
</evidence>
<organism evidence="11 12">
    <name type="scientific">Solilutibacter tolerans</name>
    <dbReference type="NCBI Taxonomy" id="1604334"/>
    <lineage>
        <taxon>Bacteria</taxon>
        <taxon>Pseudomonadati</taxon>
        <taxon>Pseudomonadota</taxon>
        <taxon>Gammaproteobacteria</taxon>
        <taxon>Lysobacterales</taxon>
        <taxon>Lysobacteraceae</taxon>
        <taxon>Solilutibacter</taxon>
    </lineage>
</organism>
<gene>
    <name evidence="9" type="primary">hemH</name>
    <name evidence="11" type="ORF">SAMN05421546_1114</name>
</gene>
<dbReference type="PANTHER" id="PTHR11108:SF1">
    <property type="entry name" value="FERROCHELATASE, MITOCHONDRIAL"/>
    <property type="match status" value="1"/>
</dbReference>
<feature type="binding site" evidence="9">
    <location>
        <position position="198"/>
    </location>
    <ligand>
        <name>Fe(2+)</name>
        <dbReference type="ChEBI" id="CHEBI:29033"/>
    </ligand>
</feature>
<keyword evidence="5 9" id="KW-0350">Heme biosynthesis</keyword>
<keyword evidence="12" id="KW-1185">Reference proteome</keyword>
<evidence type="ECO:0000313" key="12">
    <source>
        <dbReference type="Proteomes" id="UP000241788"/>
    </source>
</evidence>
<dbReference type="NCBIfam" id="TIGR00109">
    <property type="entry name" value="hemH"/>
    <property type="match status" value="1"/>
</dbReference>
<dbReference type="UniPathway" id="UPA00252">
    <property type="reaction ID" value="UER00325"/>
</dbReference>
<dbReference type="InterPro" id="IPR033659">
    <property type="entry name" value="Ferrochelatase_N"/>
</dbReference>
<keyword evidence="7 9" id="KW-0627">Porphyrin biosynthesis</keyword>
<comment type="catalytic activity">
    <reaction evidence="9 10">
        <text>heme b + 2 H(+) = protoporphyrin IX + Fe(2+)</text>
        <dbReference type="Rhea" id="RHEA:22584"/>
        <dbReference type="ChEBI" id="CHEBI:15378"/>
        <dbReference type="ChEBI" id="CHEBI:29033"/>
        <dbReference type="ChEBI" id="CHEBI:57306"/>
        <dbReference type="ChEBI" id="CHEBI:60344"/>
        <dbReference type="EC" id="4.98.1.1"/>
    </reaction>
</comment>
<keyword evidence="3 9" id="KW-0479">Metal-binding</keyword>
<dbReference type="Pfam" id="PF00762">
    <property type="entry name" value="Ferrochelatase"/>
    <property type="match status" value="1"/>
</dbReference>
<sequence length="325" mass="36082">MSTPISPVTRGLVIANLGTPRAPTAEAVRTYLREFLTDKRVVQIPHLVWKPLLDWVILPRRSPVVAEKYAEIWMGEEGSPLLAYTLRLARALQAAMPATRVLPAMRYGQPALGDAIMQLHAEGIRDITLLPLYPQYSTTTTASMEDVAAVMRKRLPDTRIHVVRDYHVDPHWVDAIANSIRTYWDANGRGDRLMLSFHGIPERLVRAGDPYAAQCEAGTDAIAKALDIPRSEILLTYQSRFGRERWLQPYTLQTVEELARDGVRRLDVVCPGFAVDCLETLEEIAMQNADAFRAAGGEAFRYIPCLNDAPSHVAALAGIAANTDA</sequence>
<dbReference type="InterPro" id="IPR001015">
    <property type="entry name" value="Ferrochelatase"/>
</dbReference>
<dbReference type="EMBL" id="FTLW01000002">
    <property type="protein sequence ID" value="SIQ33157.1"/>
    <property type="molecule type" value="Genomic_DNA"/>
</dbReference>
<dbReference type="Gene3D" id="3.40.50.1400">
    <property type="match status" value="2"/>
</dbReference>
<evidence type="ECO:0000256" key="2">
    <source>
        <dbReference type="ARBA" id="ARBA00022490"/>
    </source>
</evidence>
<proteinExistence type="inferred from homology"/>
<evidence type="ECO:0000256" key="3">
    <source>
        <dbReference type="ARBA" id="ARBA00022723"/>
    </source>
</evidence>
<dbReference type="CDD" id="cd03411">
    <property type="entry name" value="Ferrochelatase_N"/>
    <property type="match status" value="1"/>
</dbReference>
<dbReference type="GO" id="GO:0046872">
    <property type="term" value="F:metal ion binding"/>
    <property type="evidence" value="ECO:0007669"/>
    <property type="project" value="UniProtKB-KW"/>
</dbReference>
<evidence type="ECO:0000256" key="8">
    <source>
        <dbReference type="ARBA" id="ARBA00024536"/>
    </source>
</evidence>
<dbReference type="InterPro" id="IPR019772">
    <property type="entry name" value="Ferrochelatase_AS"/>
</dbReference>
<dbReference type="HAMAP" id="MF_00323">
    <property type="entry name" value="Ferrochelatase"/>
    <property type="match status" value="1"/>
</dbReference>
<evidence type="ECO:0000256" key="4">
    <source>
        <dbReference type="ARBA" id="ARBA00023004"/>
    </source>
</evidence>
<comment type="pathway">
    <text evidence="9 10">Porphyrin-containing compound metabolism; protoheme biosynthesis; protoheme from protoporphyrin-IX: step 1/1.</text>
</comment>
<reference evidence="12" key="1">
    <citation type="submission" date="2017-01" db="EMBL/GenBank/DDBJ databases">
        <authorList>
            <person name="Varghese N."/>
            <person name="Submissions S."/>
        </authorList>
    </citation>
    <scope>NUCLEOTIDE SEQUENCE [LARGE SCALE GENOMIC DNA]</scope>
    <source>
        <strain evidence="12">UM1</strain>
    </source>
</reference>
<dbReference type="Proteomes" id="UP000241788">
    <property type="component" value="Unassembled WGS sequence"/>
</dbReference>
<dbReference type="SUPFAM" id="SSF53800">
    <property type="entry name" value="Chelatase"/>
    <property type="match status" value="1"/>
</dbReference>
<comment type="function">
    <text evidence="9 10">Catalyzes the ferrous insertion into protoporphyrin IX.</text>
</comment>
<comment type="catalytic activity">
    <reaction evidence="8">
        <text>Fe-coproporphyrin III + 2 H(+) = coproporphyrin III + Fe(2+)</text>
        <dbReference type="Rhea" id="RHEA:49572"/>
        <dbReference type="ChEBI" id="CHEBI:15378"/>
        <dbReference type="ChEBI" id="CHEBI:29033"/>
        <dbReference type="ChEBI" id="CHEBI:68438"/>
        <dbReference type="ChEBI" id="CHEBI:131725"/>
        <dbReference type="EC" id="4.99.1.9"/>
    </reaction>
    <physiologicalReaction direction="right-to-left" evidence="8">
        <dbReference type="Rhea" id="RHEA:49574"/>
    </physiologicalReaction>
</comment>